<dbReference type="KEGG" id="scor:J3U87_26795"/>
<feature type="domain" description="LysM" evidence="3">
    <location>
        <begin position="577"/>
        <end position="621"/>
    </location>
</feature>
<dbReference type="InterPro" id="IPR036779">
    <property type="entry name" value="LysM_dom_sf"/>
</dbReference>
<dbReference type="PANTHER" id="PTHR33734:SF22">
    <property type="entry name" value="MEMBRANE-BOUND LYTIC MUREIN TRANSGLYCOSYLASE D"/>
    <property type="match status" value="1"/>
</dbReference>
<organism evidence="4 5">
    <name type="scientific">Sulfidibacter corallicola</name>
    <dbReference type="NCBI Taxonomy" id="2818388"/>
    <lineage>
        <taxon>Bacteria</taxon>
        <taxon>Pseudomonadati</taxon>
        <taxon>Acidobacteriota</taxon>
        <taxon>Holophagae</taxon>
        <taxon>Acanthopleuribacterales</taxon>
        <taxon>Acanthopleuribacteraceae</taxon>
        <taxon>Sulfidibacter</taxon>
    </lineage>
</organism>
<dbReference type="Pfam" id="PF01476">
    <property type="entry name" value="LysM"/>
    <property type="match status" value="3"/>
</dbReference>
<dbReference type="CDD" id="cd00118">
    <property type="entry name" value="LysM"/>
    <property type="match status" value="3"/>
</dbReference>
<dbReference type="Pfam" id="PF01464">
    <property type="entry name" value="SLT"/>
    <property type="match status" value="1"/>
</dbReference>
<proteinExistence type="predicted"/>
<dbReference type="SUPFAM" id="SSF53955">
    <property type="entry name" value="Lysozyme-like"/>
    <property type="match status" value="1"/>
</dbReference>
<name>A0A8A4TGL3_SULCO</name>
<feature type="region of interest" description="Disordered" evidence="1">
    <location>
        <begin position="38"/>
        <end position="117"/>
    </location>
</feature>
<feature type="compositionally biased region" description="Acidic residues" evidence="1">
    <location>
        <begin position="61"/>
        <end position="73"/>
    </location>
</feature>
<dbReference type="EMBL" id="CP071793">
    <property type="protein sequence ID" value="QTD49209.1"/>
    <property type="molecule type" value="Genomic_DNA"/>
</dbReference>
<dbReference type="Gene3D" id="3.10.350.10">
    <property type="entry name" value="LysM domain"/>
    <property type="match status" value="3"/>
</dbReference>
<sequence length="622" mass="69837">MSYRVTTKSSSNSSALSWSTMLCLAFLSLGCLSAKKQVAQTEAPPDPVDREPQMQTVATEAEPESLADVEDDSVPLPTSDDPSLLANQGEPEDATAFQPDAHHHHAAGEGEPEESLTPRQMLEQALGAYQLSQEAWKSGELEAALSELDNAYTLILGIDERQNPEILQEKDDLRYLISRRVVEIYASRTTSVGDLKKSIPIVINEHVEREIRSFQTRERKFFLASYKRSGMYRPMVEKVLAENGMPQQLIWLALIESGFKTNALSRARALGLWQFIPSTGYRYGLERNRYIDERMDPIKATNSAIAYLQDLHNLFGDWLTALAAYNCGEGRVQRVINGQRLNYLDNFWDLYEQLPRETARYVPRFLATLAILEDPAKYGFDLPELDAPMNFEIVKVDRPLYLSEVERRLGLPAKSLKKLNPELRYGLTPDVTYNLRVPPTYAEQAVTALAEIPAGELPADAYVVHRVRRGESLYTIAKKYKTTIGRIVAANKMNNKNRIWPGQKLKVPGRGVKLPPPTVAASSGSWVTHKVRSGDNLWRLAGQYNTTIGKIKSWNKLSSSRLSLGQTLKIQQGSASKQYRVQRGDTMAKIAKKLGVSLTKLLRANNMSKRDKIYPNQALVVP</sequence>
<evidence type="ECO:0000313" key="4">
    <source>
        <dbReference type="EMBL" id="QTD49209.1"/>
    </source>
</evidence>
<evidence type="ECO:0000259" key="3">
    <source>
        <dbReference type="PROSITE" id="PS51782"/>
    </source>
</evidence>
<dbReference type="AlphaFoldDB" id="A0A8A4TGL3"/>
<keyword evidence="2" id="KW-0732">Signal</keyword>
<dbReference type="PANTHER" id="PTHR33734">
    <property type="entry name" value="LYSM DOMAIN-CONTAINING GPI-ANCHORED PROTEIN 2"/>
    <property type="match status" value="1"/>
</dbReference>
<evidence type="ECO:0000313" key="5">
    <source>
        <dbReference type="Proteomes" id="UP000663929"/>
    </source>
</evidence>
<dbReference type="PROSITE" id="PS51782">
    <property type="entry name" value="LYSM"/>
    <property type="match status" value="3"/>
</dbReference>
<feature type="chain" id="PRO_5035181016" evidence="2">
    <location>
        <begin position="34"/>
        <end position="622"/>
    </location>
</feature>
<dbReference type="InterPro" id="IPR008258">
    <property type="entry name" value="Transglycosylase_SLT_dom_1"/>
</dbReference>
<dbReference type="InterPro" id="IPR023346">
    <property type="entry name" value="Lysozyme-like_dom_sf"/>
</dbReference>
<dbReference type="SMART" id="SM00257">
    <property type="entry name" value="LysM"/>
    <property type="match status" value="3"/>
</dbReference>
<dbReference type="Proteomes" id="UP000663929">
    <property type="component" value="Chromosome"/>
</dbReference>
<evidence type="ECO:0000256" key="1">
    <source>
        <dbReference type="SAM" id="MobiDB-lite"/>
    </source>
</evidence>
<protein>
    <submittedName>
        <fullName evidence="4">LysM peptidoglycan-binding domain-containing protein</fullName>
    </submittedName>
</protein>
<keyword evidence="5" id="KW-1185">Reference proteome</keyword>
<reference evidence="4" key="1">
    <citation type="submission" date="2021-03" db="EMBL/GenBank/DDBJ databases">
        <title>Acanthopleuribacteraceae sp. M133.</title>
        <authorList>
            <person name="Wang G."/>
        </authorList>
    </citation>
    <scope>NUCLEOTIDE SEQUENCE</scope>
    <source>
        <strain evidence="4">M133</strain>
    </source>
</reference>
<dbReference type="InterPro" id="IPR018392">
    <property type="entry name" value="LysM"/>
</dbReference>
<evidence type="ECO:0000256" key="2">
    <source>
        <dbReference type="SAM" id="SignalP"/>
    </source>
</evidence>
<dbReference type="RefSeq" id="WP_237378852.1">
    <property type="nucleotide sequence ID" value="NZ_CP071793.1"/>
</dbReference>
<feature type="signal peptide" evidence="2">
    <location>
        <begin position="1"/>
        <end position="33"/>
    </location>
</feature>
<gene>
    <name evidence="4" type="ORF">J3U87_26795</name>
</gene>
<dbReference type="PROSITE" id="PS51257">
    <property type="entry name" value="PROKAR_LIPOPROTEIN"/>
    <property type="match status" value="1"/>
</dbReference>
<dbReference type="SUPFAM" id="SSF54106">
    <property type="entry name" value="LysM domain"/>
    <property type="match status" value="3"/>
</dbReference>
<dbReference type="GO" id="GO:0008932">
    <property type="term" value="F:lytic endotransglycosylase activity"/>
    <property type="evidence" value="ECO:0007669"/>
    <property type="project" value="TreeGrafter"/>
</dbReference>
<dbReference type="CDD" id="cd16894">
    <property type="entry name" value="MltD-like"/>
    <property type="match status" value="1"/>
</dbReference>
<accession>A0A8A4TGL3</accession>
<feature type="domain" description="LysM" evidence="3">
    <location>
        <begin position="527"/>
        <end position="570"/>
    </location>
</feature>
<dbReference type="Gene3D" id="1.10.530.10">
    <property type="match status" value="1"/>
</dbReference>
<feature type="domain" description="LysM" evidence="3">
    <location>
        <begin position="463"/>
        <end position="507"/>
    </location>
</feature>